<evidence type="ECO:0000259" key="2">
    <source>
        <dbReference type="PROSITE" id="PS51782"/>
    </source>
</evidence>
<protein>
    <submittedName>
        <fullName evidence="3">Peptidoglycan DD-metalloendopeptidase family protein</fullName>
    </submittedName>
</protein>
<dbReference type="SMART" id="SM00257">
    <property type="entry name" value="LysM"/>
    <property type="match status" value="1"/>
</dbReference>
<dbReference type="Gene3D" id="3.10.350.10">
    <property type="entry name" value="LysM domain"/>
    <property type="match status" value="1"/>
</dbReference>
<dbReference type="InterPro" id="IPR036779">
    <property type="entry name" value="LysM_dom_sf"/>
</dbReference>
<accession>A0ABT3B697</accession>
<comment type="caution">
    <text evidence="3">The sequence shown here is derived from an EMBL/GenBank/DDBJ whole genome shotgun (WGS) entry which is preliminary data.</text>
</comment>
<evidence type="ECO:0000313" key="3">
    <source>
        <dbReference type="EMBL" id="MCV3216913.1"/>
    </source>
</evidence>
<dbReference type="InterPro" id="IPR018392">
    <property type="entry name" value="LysM"/>
</dbReference>
<dbReference type="CDD" id="cd00118">
    <property type="entry name" value="LysM"/>
    <property type="match status" value="1"/>
</dbReference>
<sequence length="763" mass="80899">MKRALKEKVKAVLENPPSDDAPAEQLNVVNPYFNRQVRTKAAMIGLAISMGATSLLVTRQGDQAQAADPVGNQNTASTIPAAPNTEVKFAPRQKLEYQAASSVSVLGSPRIVEPTAISQVPGLQAKLELAAPVVARTTTTIQQPVNFQPQVAEKVSIPKSYASNQSDRTAIAGAQSISLNAQPQTVVSASIANSGEVNSQLRAQQDFAINSLQEKSNRLRRSLAEWRSEETKLSQTTNSVAQPTIAAEKTPQLNANKIGLQPSENATDASQASLVSRLKQANVRNAPIVPVPAPTVATNPRLTPSGLTAYEVKPGDTLGAIASDRGTSVSEIIKANNLNNPNELRINQKLTVPFAENRSTAIKPTVAAVTPVQSGSAPEIVTPSSFPLSTGLTPSSPSQPSFTANNSSVTIPTAVISDNQIQATAIQPTTDLTTAPAYGIGGDSPIPQGLNQMQLAKKPPEVARAKNNNPRLRSLQDEIERLRTKYRAQQSGNVVVPTESPSNEAAVQIPVSRPDNFAVSNPVNRVNNVAVPIPVPRPIPNYSAQPVQPQFRATQPTNDAVNPDFFFINQTSRQSNPSGNRPSVRIATPPANVDASTSLGAMRGRTVSPDFPPLTAAVDRYLPRTIDENTPAPSTMTTAYIWPAKGVLTSGFGQRWGRPHRGIDVANGTGTPIYASADGVIEKAGWNNGGYGNVVDIRHNDGSMTRYGHNSKILVQAGQPVHQGDTIALMGSTGFSTGPHSHFEIHPSGRGAVNPIAFLPPRV</sequence>
<dbReference type="Proteomes" id="UP001526143">
    <property type="component" value="Unassembled WGS sequence"/>
</dbReference>
<name>A0ABT3B697_9CYAN</name>
<dbReference type="Pfam" id="PF01476">
    <property type="entry name" value="LysM"/>
    <property type="match status" value="1"/>
</dbReference>
<dbReference type="SUPFAM" id="SSF51261">
    <property type="entry name" value="Duplicated hybrid motif"/>
    <property type="match status" value="1"/>
</dbReference>
<dbReference type="CDD" id="cd12797">
    <property type="entry name" value="M23_peptidase"/>
    <property type="match status" value="1"/>
</dbReference>
<organism evidence="3 4">
    <name type="scientific">Plectonema radiosum NIES-515</name>
    <dbReference type="NCBI Taxonomy" id="2986073"/>
    <lineage>
        <taxon>Bacteria</taxon>
        <taxon>Bacillati</taxon>
        <taxon>Cyanobacteriota</taxon>
        <taxon>Cyanophyceae</taxon>
        <taxon>Oscillatoriophycideae</taxon>
        <taxon>Oscillatoriales</taxon>
        <taxon>Microcoleaceae</taxon>
        <taxon>Plectonema</taxon>
    </lineage>
</organism>
<evidence type="ECO:0000256" key="1">
    <source>
        <dbReference type="SAM" id="MobiDB-lite"/>
    </source>
</evidence>
<dbReference type="InterPro" id="IPR011055">
    <property type="entry name" value="Dup_hybrid_motif"/>
</dbReference>
<feature type="compositionally biased region" description="Polar residues" evidence="1">
    <location>
        <begin position="571"/>
        <end position="581"/>
    </location>
</feature>
<dbReference type="EMBL" id="JAOWRF010000369">
    <property type="protein sequence ID" value="MCV3216913.1"/>
    <property type="molecule type" value="Genomic_DNA"/>
</dbReference>
<dbReference type="InterPro" id="IPR050570">
    <property type="entry name" value="Cell_wall_metabolism_enzyme"/>
</dbReference>
<keyword evidence="4" id="KW-1185">Reference proteome</keyword>
<proteinExistence type="predicted"/>
<dbReference type="Gene3D" id="2.70.70.10">
    <property type="entry name" value="Glucose Permease (Domain IIA)"/>
    <property type="match status" value="1"/>
</dbReference>
<dbReference type="Pfam" id="PF01551">
    <property type="entry name" value="Peptidase_M23"/>
    <property type="match status" value="1"/>
</dbReference>
<dbReference type="RefSeq" id="WP_263748599.1">
    <property type="nucleotide sequence ID" value="NZ_JAOWRF010000369.1"/>
</dbReference>
<feature type="domain" description="LysM" evidence="2">
    <location>
        <begin position="308"/>
        <end position="352"/>
    </location>
</feature>
<dbReference type="InterPro" id="IPR016047">
    <property type="entry name" value="M23ase_b-sheet_dom"/>
</dbReference>
<feature type="region of interest" description="Disordered" evidence="1">
    <location>
        <begin position="571"/>
        <end position="597"/>
    </location>
</feature>
<dbReference type="SUPFAM" id="SSF54106">
    <property type="entry name" value="LysM domain"/>
    <property type="match status" value="1"/>
</dbReference>
<evidence type="ECO:0000313" key="4">
    <source>
        <dbReference type="Proteomes" id="UP001526143"/>
    </source>
</evidence>
<reference evidence="3 4" key="1">
    <citation type="submission" date="2022-10" db="EMBL/GenBank/DDBJ databases">
        <title>Identification of biosynthetic pathway for the production of the potent trypsin inhibitor radiosumin.</title>
        <authorList>
            <person name="Fewer D.P."/>
            <person name="Delbaje E."/>
            <person name="Ouyang X."/>
            <person name="Agostino P.D."/>
            <person name="Wahlsten M."/>
            <person name="Jokela J."/>
            <person name="Permi P."/>
            <person name="Haapaniemi E."/>
            <person name="Koistinen H."/>
        </authorList>
    </citation>
    <scope>NUCLEOTIDE SEQUENCE [LARGE SCALE GENOMIC DNA]</scope>
    <source>
        <strain evidence="3 4">NIES-515</strain>
    </source>
</reference>
<dbReference type="PROSITE" id="PS51782">
    <property type="entry name" value="LYSM"/>
    <property type="match status" value="1"/>
</dbReference>
<gene>
    <name evidence="3" type="ORF">OGM63_25980</name>
</gene>
<dbReference type="PANTHER" id="PTHR21666:SF270">
    <property type="entry name" value="MUREIN HYDROLASE ACTIVATOR ENVC"/>
    <property type="match status" value="1"/>
</dbReference>
<dbReference type="PANTHER" id="PTHR21666">
    <property type="entry name" value="PEPTIDASE-RELATED"/>
    <property type="match status" value="1"/>
</dbReference>